<evidence type="ECO:0000313" key="2">
    <source>
        <dbReference type="Proteomes" id="UP000609346"/>
    </source>
</evidence>
<gene>
    <name evidence="1" type="ORF">H8B09_13535</name>
</gene>
<comment type="caution">
    <text evidence="1">The sequence shown here is derived from an EMBL/GenBank/DDBJ whole genome shotgun (WGS) entry which is preliminary data.</text>
</comment>
<proteinExistence type="predicted"/>
<organism evidence="1 2">
    <name type="scientific">Paenibacillus terricola</name>
    <dbReference type="NCBI Taxonomy" id="2763503"/>
    <lineage>
        <taxon>Bacteria</taxon>
        <taxon>Bacillati</taxon>
        <taxon>Bacillota</taxon>
        <taxon>Bacilli</taxon>
        <taxon>Bacillales</taxon>
        <taxon>Paenibacillaceae</taxon>
        <taxon>Paenibacillus</taxon>
    </lineage>
</organism>
<sequence length="139" mass="15980">MQLLPYYRNEFIASSLKNETGWTEALFNNNVSLWQREKERFHELFRIIDGEQQLILEYSVIIPLAFVRTGRIIEQGPGVGTTANGVTCQYDDAQMLMTYSMTDQQMNGSVARFLFKARSEIAQLIDFSGSEARWKEIVG</sequence>
<reference evidence="1 2" key="1">
    <citation type="submission" date="2020-09" db="EMBL/GenBank/DDBJ databases">
        <title>Paenibacillus sp. strain PR3 16S rRNA gene Genome sequencing and assembly.</title>
        <authorList>
            <person name="Kim J."/>
        </authorList>
    </citation>
    <scope>NUCLEOTIDE SEQUENCE [LARGE SCALE GENOMIC DNA]</scope>
    <source>
        <strain evidence="1 2">PR3</strain>
    </source>
</reference>
<dbReference type="Proteomes" id="UP000609346">
    <property type="component" value="Unassembled WGS sequence"/>
</dbReference>
<protein>
    <submittedName>
        <fullName evidence="1">Uncharacterized protein</fullName>
    </submittedName>
</protein>
<dbReference type="RefSeq" id="WP_191204068.1">
    <property type="nucleotide sequence ID" value="NZ_JACXZA010000003.1"/>
</dbReference>
<accession>A0ABR8MW29</accession>
<name>A0ABR8MW29_9BACL</name>
<keyword evidence="2" id="KW-1185">Reference proteome</keyword>
<dbReference type="EMBL" id="JACXZA010000003">
    <property type="protein sequence ID" value="MBD3919780.1"/>
    <property type="molecule type" value="Genomic_DNA"/>
</dbReference>
<evidence type="ECO:0000313" key="1">
    <source>
        <dbReference type="EMBL" id="MBD3919780.1"/>
    </source>
</evidence>